<sequence>MLVDGLITLPFGNSIAKKLSVSVTFVRPPSNVKYGALPSITLDVWAVNATEPCEYDNKSNSAKNNADLDNNEGLNHNSGLNTNDGPNNHLDIDDNFAEHVADDLTKEVSEDVAEVPAENIASKDLDDGADFATRNDLADENKNCV</sequence>
<organism evidence="2 3">
    <name type="scientific">Gilliamella bombicola</name>
    <dbReference type="NCBI Taxonomy" id="1798182"/>
    <lineage>
        <taxon>Bacteria</taxon>
        <taxon>Pseudomonadati</taxon>
        <taxon>Pseudomonadota</taxon>
        <taxon>Gammaproteobacteria</taxon>
        <taxon>Orbales</taxon>
        <taxon>Orbaceae</taxon>
        <taxon>Gilliamella</taxon>
    </lineage>
</organism>
<evidence type="ECO:0000313" key="2">
    <source>
        <dbReference type="EMBL" id="SCB98359.1"/>
    </source>
</evidence>
<dbReference type="EMBL" id="FMAQ01000003">
    <property type="protein sequence ID" value="SCB98359.1"/>
    <property type="molecule type" value="Genomic_DNA"/>
</dbReference>
<reference evidence="3" key="1">
    <citation type="submission" date="2016-08" db="EMBL/GenBank/DDBJ databases">
        <authorList>
            <person name="Varghese N."/>
            <person name="Submissions Spin"/>
        </authorList>
    </citation>
    <scope>NUCLEOTIDE SEQUENCE [LARGE SCALE GENOMIC DNA]</scope>
    <source>
        <strain evidence="3">R-53248</strain>
    </source>
</reference>
<dbReference type="Proteomes" id="UP000199670">
    <property type="component" value="Unassembled WGS sequence"/>
</dbReference>
<proteinExistence type="predicted"/>
<keyword evidence="3" id="KW-1185">Reference proteome</keyword>
<feature type="region of interest" description="Disordered" evidence="1">
    <location>
        <begin position="54"/>
        <end position="93"/>
    </location>
</feature>
<dbReference type="AlphaFoldDB" id="A0A1C4AUU3"/>
<feature type="compositionally biased region" description="Polar residues" evidence="1">
    <location>
        <begin position="58"/>
        <end position="86"/>
    </location>
</feature>
<protein>
    <submittedName>
        <fullName evidence="2">Uncharacterized protein</fullName>
    </submittedName>
</protein>
<evidence type="ECO:0000256" key="1">
    <source>
        <dbReference type="SAM" id="MobiDB-lite"/>
    </source>
</evidence>
<accession>A0A1C4AUU3</accession>
<evidence type="ECO:0000313" key="3">
    <source>
        <dbReference type="Proteomes" id="UP000199670"/>
    </source>
</evidence>
<name>A0A1C4AUU3_9GAMM</name>
<gene>
    <name evidence="2" type="ORF">GA0061081_103140</name>
</gene>